<reference evidence="3" key="1">
    <citation type="journal article" date="2015" name="Nature">
        <title>Complex archaea that bridge the gap between prokaryotes and eukaryotes.</title>
        <authorList>
            <person name="Spang A."/>
            <person name="Saw J.H."/>
            <person name="Jorgensen S.L."/>
            <person name="Zaremba-Niedzwiedzka K."/>
            <person name="Martijn J."/>
            <person name="Lind A.E."/>
            <person name="van Eijk R."/>
            <person name="Schleper C."/>
            <person name="Guy L."/>
            <person name="Ettema T.J."/>
        </authorList>
    </citation>
    <scope>NUCLEOTIDE SEQUENCE</scope>
</reference>
<feature type="region of interest" description="Disordered" evidence="1">
    <location>
        <begin position="1"/>
        <end position="20"/>
    </location>
</feature>
<proteinExistence type="predicted"/>
<protein>
    <recommendedName>
        <fullName evidence="2">DNA primase/polymerase bifunctional N-terminal domain-containing protein</fullName>
    </recommendedName>
</protein>
<dbReference type="Pfam" id="PF09250">
    <property type="entry name" value="Prim-Pol"/>
    <property type="match status" value="1"/>
</dbReference>
<dbReference type="SUPFAM" id="SSF52540">
    <property type="entry name" value="P-loop containing nucleoside triphosphate hydrolases"/>
    <property type="match status" value="1"/>
</dbReference>
<dbReference type="Pfam" id="PF08707">
    <property type="entry name" value="PriCT_2"/>
    <property type="match status" value="1"/>
</dbReference>
<comment type="caution">
    <text evidence="3">The sequence shown here is derived from an EMBL/GenBank/DDBJ whole genome shotgun (WGS) entry which is preliminary data.</text>
</comment>
<feature type="compositionally biased region" description="Acidic residues" evidence="1">
    <location>
        <begin position="266"/>
        <end position="280"/>
    </location>
</feature>
<gene>
    <name evidence="3" type="ORF">LCGC14_0651500</name>
</gene>
<dbReference type="AlphaFoldDB" id="A0A0F9U4J5"/>
<dbReference type="SMART" id="SM00943">
    <property type="entry name" value="Prim-Pol"/>
    <property type="match status" value="1"/>
</dbReference>
<feature type="domain" description="DNA primase/polymerase bifunctional N-terminal" evidence="2">
    <location>
        <begin position="1"/>
        <end position="154"/>
    </location>
</feature>
<organism evidence="3">
    <name type="scientific">marine sediment metagenome</name>
    <dbReference type="NCBI Taxonomy" id="412755"/>
    <lineage>
        <taxon>unclassified sequences</taxon>
        <taxon>metagenomes</taxon>
        <taxon>ecological metagenomes</taxon>
    </lineage>
</organism>
<dbReference type="InterPro" id="IPR007936">
    <property type="entry name" value="VapE-like_dom"/>
</dbReference>
<name>A0A0F9U4J5_9ZZZZ</name>
<dbReference type="SUPFAM" id="SSF56747">
    <property type="entry name" value="Prim-pol domain"/>
    <property type="match status" value="1"/>
</dbReference>
<dbReference type="EMBL" id="LAZR01001215">
    <property type="protein sequence ID" value="KKN48563.1"/>
    <property type="molecule type" value="Genomic_DNA"/>
</dbReference>
<dbReference type="InterPro" id="IPR014819">
    <property type="entry name" value="PriCT_2"/>
</dbReference>
<evidence type="ECO:0000259" key="2">
    <source>
        <dbReference type="SMART" id="SM00943"/>
    </source>
</evidence>
<dbReference type="PANTHER" id="PTHR34985:SF1">
    <property type="entry name" value="SLR0554 PROTEIN"/>
    <property type="match status" value="1"/>
</dbReference>
<accession>A0A0F9U4J5</accession>
<dbReference type="InterPro" id="IPR027417">
    <property type="entry name" value="P-loop_NTPase"/>
</dbReference>
<evidence type="ECO:0000313" key="3">
    <source>
        <dbReference type="EMBL" id="KKN48563.1"/>
    </source>
</evidence>
<evidence type="ECO:0000256" key="1">
    <source>
        <dbReference type="SAM" id="MobiDB-lite"/>
    </source>
</evidence>
<dbReference type="PANTHER" id="PTHR34985">
    <property type="entry name" value="SLR0554 PROTEIN"/>
    <property type="match status" value="1"/>
</dbReference>
<dbReference type="CDD" id="cd04859">
    <property type="entry name" value="Prim_Pol"/>
    <property type="match status" value="1"/>
</dbReference>
<dbReference type="InterPro" id="IPR015330">
    <property type="entry name" value="DNA_primase/pol_bifunc_N"/>
</dbReference>
<dbReference type="GO" id="GO:0016817">
    <property type="term" value="F:hydrolase activity, acting on acid anhydrides"/>
    <property type="evidence" value="ECO:0007669"/>
    <property type="project" value="InterPro"/>
</dbReference>
<sequence length="680" mass="77422">MKYIPLRKQGSTKAPRDTDWTNREYSAKEIKAWRESGGNLGLRLGPKDLVLDIDPRNNPEGLDADQILAKLDEELDIDLMSYPRSRTGSDGIHVIMTKPEDMRVRKYPFGKERRDLEFKVVGSQIVAPGSIHPETGRKYVVEKKGKARLAPDALLDKIKKILKESKNAAPTNIELSQIVNCLALLDPQDFRDQEDWLKLGMSVHAASGGSSEARAEWTKWCWSDPNYEGDESVGERWDSYTAGGDISASTLFYFTHKAAGGVPPADPEDDFEDLGPEPESDGYTPRWRLTRGKAPTINSQLVHNSVEAVRVMGPDIGWNEHSKSLVWKTSLMQLEDQDVRAMIMAVSDTWGLKWSGDPSEKSMNAAIERYGRDNAFHPVKEYLESLEWDKDDRISTWLSEYTQAPATKYVHAVGRLLLVAAVARIYRPGVKYDNVVVFEGRQGSGKSSLVRVLGGKWSIEGLPVLGLQSEADIVDRIRDKWVIEIDEMLATKKSDVDHVKAFVSRTSDNVRLAYDRRKMHFPRQCVFIGTTNDDSYLRDMTGNRRWLPVKVEECDFLRVEVDRDQIWAEAVQVYKADPMQILALPDALSEDAMREQEERMMEDAFEEPIRNYVAKIGSRDPIANETIITEAITRTYTSMKQPELVRVGQIMRRIGWEKYRMRCQDSGARRQGWKKKKKSK</sequence>
<dbReference type="Pfam" id="PF05272">
    <property type="entry name" value="VapE-like_dom"/>
    <property type="match status" value="1"/>
</dbReference>
<feature type="region of interest" description="Disordered" evidence="1">
    <location>
        <begin position="263"/>
        <end position="285"/>
    </location>
</feature>